<dbReference type="GO" id="GO:0019164">
    <property type="term" value="F:pyruvate synthase activity"/>
    <property type="evidence" value="ECO:0007669"/>
    <property type="project" value="UniProtKB-EC"/>
</dbReference>
<dbReference type="eggNOG" id="COG1014">
    <property type="taxonomic scope" value="Bacteria"/>
</dbReference>
<dbReference type="InterPro" id="IPR011894">
    <property type="entry name" value="PorC_KorC"/>
</dbReference>
<dbReference type="NCBIfam" id="TIGR02175">
    <property type="entry name" value="PorC_KorC"/>
    <property type="match status" value="1"/>
</dbReference>
<feature type="domain" description="Pyruvate/ketoisovalerate oxidoreductase catalytic" evidence="2">
    <location>
        <begin position="13"/>
        <end position="186"/>
    </location>
</feature>
<evidence type="ECO:0000256" key="1">
    <source>
        <dbReference type="ARBA" id="ARBA00023002"/>
    </source>
</evidence>
<dbReference type="PANTHER" id="PTHR43366:SF1">
    <property type="entry name" value="PYRUVATE SYNTHASE SUBUNIT PORC"/>
    <property type="match status" value="1"/>
</dbReference>
<keyword evidence="1 3" id="KW-0560">Oxidoreductase</keyword>
<dbReference type="Gene3D" id="3.40.920.10">
    <property type="entry name" value="Pyruvate-ferredoxin oxidoreductase, PFOR, domain III"/>
    <property type="match status" value="1"/>
</dbReference>
<name>A1AKT6_PELPD</name>
<dbReference type="InterPro" id="IPR019752">
    <property type="entry name" value="Pyrv/ketoisovalerate_OxRed_cat"/>
</dbReference>
<organism evidence="3 4">
    <name type="scientific">Pelobacter propionicus (strain DSM 2379 / NBRC 103807 / OttBd1)</name>
    <dbReference type="NCBI Taxonomy" id="338966"/>
    <lineage>
        <taxon>Bacteria</taxon>
        <taxon>Pseudomonadati</taxon>
        <taxon>Thermodesulfobacteriota</taxon>
        <taxon>Desulfuromonadia</taxon>
        <taxon>Desulfuromonadales</taxon>
        <taxon>Desulfuromonadaceae</taxon>
        <taxon>Pelobacter</taxon>
    </lineage>
</organism>
<sequence length="191" mass="20730">MTDTIEIRWHGRGGQGTVTACKLFADACLNGGRFVQAFPEYGPERAGAPIRAYNRVSARELRGHYPVIRPNIVVVVDETLLESIDVTEGAPADAAFIINCRGNAADMRNRIQAGPTQKVVTVDATRIAIDTIGRPMPNAPLIGCVTRVSGMLSLQAALDDMARSFEKKFSQQIISGNLEATRRGFDEAVEQ</sequence>
<reference evidence="3 4" key="1">
    <citation type="submission" date="2006-10" db="EMBL/GenBank/DDBJ databases">
        <title>Complete sequence of chromosome of Pelobacter propionicus DSM 2379.</title>
        <authorList>
            <consortium name="US DOE Joint Genome Institute"/>
            <person name="Copeland A."/>
            <person name="Lucas S."/>
            <person name="Lapidus A."/>
            <person name="Barry K."/>
            <person name="Detter J.C."/>
            <person name="Glavina del Rio T."/>
            <person name="Hammon N."/>
            <person name="Israni S."/>
            <person name="Dalin E."/>
            <person name="Tice H."/>
            <person name="Pitluck S."/>
            <person name="Saunders E."/>
            <person name="Brettin T."/>
            <person name="Bruce D."/>
            <person name="Han C."/>
            <person name="Tapia R."/>
            <person name="Schmutz J."/>
            <person name="Larimer F."/>
            <person name="Land M."/>
            <person name="Hauser L."/>
            <person name="Kyrpides N."/>
            <person name="Kim E."/>
            <person name="Lovley D."/>
            <person name="Richardson P."/>
        </authorList>
    </citation>
    <scope>NUCLEOTIDE SEQUENCE [LARGE SCALE GENOMIC DNA]</scope>
    <source>
        <strain evidence="4">DSM 2379 / NBRC 103807 / OttBd1</strain>
    </source>
</reference>
<evidence type="ECO:0000313" key="4">
    <source>
        <dbReference type="Proteomes" id="UP000006732"/>
    </source>
</evidence>
<dbReference type="Proteomes" id="UP000006732">
    <property type="component" value="Chromosome"/>
</dbReference>
<proteinExistence type="predicted"/>
<dbReference type="RefSeq" id="WP_011734270.1">
    <property type="nucleotide sequence ID" value="NC_008609.1"/>
</dbReference>
<dbReference type="STRING" id="338966.Ppro_0322"/>
<keyword evidence="4" id="KW-1185">Reference proteome</keyword>
<dbReference type="HOGENOM" id="CLU_087284_2_0_7"/>
<dbReference type="SUPFAM" id="SSF53323">
    <property type="entry name" value="Pyruvate-ferredoxin oxidoreductase, PFOR, domain III"/>
    <property type="match status" value="1"/>
</dbReference>
<gene>
    <name evidence="3" type="ordered locus">Ppro_0322</name>
</gene>
<dbReference type="EC" id="1.2.7.1" evidence="3"/>
<dbReference type="AlphaFoldDB" id="A1AKT6"/>
<dbReference type="KEGG" id="ppd:Ppro_0322"/>
<dbReference type="EMBL" id="CP000482">
    <property type="protein sequence ID" value="ABK97956.1"/>
    <property type="molecule type" value="Genomic_DNA"/>
</dbReference>
<dbReference type="InterPro" id="IPR051626">
    <property type="entry name" value="Oxidoreductase_gamma_subunit"/>
</dbReference>
<evidence type="ECO:0000313" key="3">
    <source>
        <dbReference type="EMBL" id="ABK97956.1"/>
    </source>
</evidence>
<dbReference type="Pfam" id="PF01558">
    <property type="entry name" value="POR"/>
    <property type="match status" value="1"/>
</dbReference>
<accession>A1AKT6</accession>
<dbReference type="PANTHER" id="PTHR43366">
    <property type="entry name" value="PYRUVATE SYNTHASE SUBUNIT PORC"/>
    <property type="match status" value="1"/>
</dbReference>
<evidence type="ECO:0000259" key="2">
    <source>
        <dbReference type="Pfam" id="PF01558"/>
    </source>
</evidence>
<dbReference type="OrthoDB" id="5405347at2"/>
<protein>
    <submittedName>
        <fullName evidence="3">Pyruvate ferredoxin oxidoreductase, gamma subunit</fullName>
        <ecNumber evidence="3">1.2.7.1</ecNumber>
    </submittedName>
</protein>
<keyword evidence="3" id="KW-0670">Pyruvate</keyword>
<dbReference type="InterPro" id="IPR002869">
    <property type="entry name" value="Pyrv_flavodox_OxRed_cen"/>
</dbReference>